<dbReference type="AlphaFoldDB" id="A0A6C0BH32"/>
<dbReference type="UniPathway" id="UPA00143"/>
<dbReference type="SUPFAM" id="SSF57850">
    <property type="entry name" value="RING/U-box"/>
    <property type="match status" value="1"/>
</dbReference>
<dbReference type="Gene3D" id="3.30.40.10">
    <property type="entry name" value="Zinc/RING finger domain, C3HC4 (zinc finger)"/>
    <property type="match status" value="1"/>
</dbReference>
<sequence>MNRRRPYELNLLNDLHEIVPEFLYDTELATSPTLRFFQNRLSHMYPEFHRQRGFYTREQAESRRLSLRAANIRPSRMPNPSITPSASASLHRAVPVTHTPTAFTPPTAFMPPIVPLQTTPSIQTWESLQNSSYENLIRNILLSIVNDNNVPVTSDDEDEVVTPPVAAQRQRPVRHVLRTARGGINITIPGDLDGAWWDPVTVRPSATLYNRNTEVLDASGISLETNCSICQSHVLEDLSGSTVGNTWRRIRQCGHMFHTSCIDRWFSQNIHCPLCRTDIRTLISSSTSVDSAVSTGTIVLD</sequence>
<dbReference type="Pfam" id="PF13639">
    <property type="entry name" value="zf-RING_2"/>
    <property type="match status" value="1"/>
</dbReference>
<evidence type="ECO:0000259" key="1">
    <source>
        <dbReference type="PROSITE" id="PS50089"/>
    </source>
</evidence>
<reference evidence="2" key="1">
    <citation type="journal article" date="2020" name="Nature">
        <title>Giant virus diversity and host interactions through global metagenomics.</title>
        <authorList>
            <person name="Schulz F."/>
            <person name="Roux S."/>
            <person name="Paez-Espino D."/>
            <person name="Jungbluth S."/>
            <person name="Walsh D.A."/>
            <person name="Denef V.J."/>
            <person name="McMahon K.D."/>
            <person name="Konstantinidis K.T."/>
            <person name="Eloe-Fadrosh E.A."/>
            <person name="Kyrpides N.C."/>
            <person name="Woyke T."/>
        </authorList>
    </citation>
    <scope>NUCLEOTIDE SEQUENCE</scope>
    <source>
        <strain evidence="2">GVMAG-M-3300013006-15</strain>
    </source>
</reference>
<dbReference type="PANTHER" id="PTHR45676:SF41">
    <property type="entry name" value="RING-H2 FINGER PROTEIN ATL66"/>
    <property type="match status" value="1"/>
</dbReference>
<dbReference type="PANTHER" id="PTHR45676">
    <property type="entry name" value="RING-H2 FINGER PROTEIN ATL51-RELATED"/>
    <property type="match status" value="1"/>
</dbReference>
<name>A0A6C0BH32_9ZZZZ</name>
<evidence type="ECO:0000313" key="2">
    <source>
        <dbReference type="EMBL" id="QHS91476.1"/>
    </source>
</evidence>
<feature type="domain" description="RING-type" evidence="1">
    <location>
        <begin position="227"/>
        <end position="276"/>
    </location>
</feature>
<protein>
    <recommendedName>
        <fullName evidence="1">RING-type domain-containing protein</fullName>
    </recommendedName>
</protein>
<dbReference type="GO" id="GO:0016567">
    <property type="term" value="P:protein ubiquitination"/>
    <property type="evidence" value="ECO:0007669"/>
    <property type="project" value="UniProtKB-UniPathway"/>
</dbReference>
<dbReference type="EMBL" id="MN739162">
    <property type="protein sequence ID" value="QHS91476.1"/>
    <property type="molecule type" value="Genomic_DNA"/>
</dbReference>
<dbReference type="PROSITE" id="PS50089">
    <property type="entry name" value="ZF_RING_2"/>
    <property type="match status" value="1"/>
</dbReference>
<dbReference type="InterPro" id="IPR013083">
    <property type="entry name" value="Znf_RING/FYVE/PHD"/>
</dbReference>
<dbReference type="InterPro" id="IPR001841">
    <property type="entry name" value="Znf_RING"/>
</dbReference>
<organism evidence="2">
    <name type="scientific">viral metagenome</name>
    <dbReference type="NCBI Taxonomy" id="1070528"/>
    <lineage>
        <taxon>unclassified sequences</taxon>
        <taxon>metagenomes</taxon>
        <taxon>organismal metagenomes</taxon>
    </lineage>
</organism>
<proteinExistence type="predicted"/>
<accession>A0A6C0BH32</accession>
<dbReference type="SMART" id="SM00184">
    <property type="entry name" value="RING"/>
    <property type="match status" value="1"/>
</dbReference>